<keyword evidence="3" id="KW-1185">Reference proteome</keyword>
<evidence type="ECO:0000313" key="3">
    <source>
        <dbReference type="Proteomes" id="UP000177622"/>
    </source>
</evidence>
<dbReference type="GeneID" id="34581482"/>
<proteinExistence type="predicted"/>
<feature type="region of interest" description="Disordered" evidence="1">
    <location>
        <begin position="35"/>
        <end position="62"/>
    </location>
</feature>
<reference evidence="2 3" key="1">
    <citation type="journal article" date="2016" name="Sci. Rep.">
        <title>Penicillium arizonense, a new, genome sequenced fungal species, reveals a high chemical diversity in secreted metabolites.</title>
        <authorList>
            <person name="Grijseels S."/>
            <person name="Nielsen J.C."/>
            <person name="Randelovic M."/>
            <person name="Nielsen J."/>
            <person name="Nielsen K.F."/>
            <person name="Workman M."/>
            <person name="Frisvad J.C."/>
        </authorList>
    </citation>
    <scope>NUCLEOTIDE SEQUENCE [LARGE SCALE GENOMIC DNA]</scope>
    <source>
        <strain evidence="2 3">CBS 141311</strain>
    </source>
</reference>
<organism evidence="2 3">
    <name type="scientific">Penicillium arizonense</name>
    <dbReference type="NCBI Taxonomy" id="1835702"/>
    <lineage>
        <taxon>Eukaryota</taxon>
        <taxon>Fungi</taxon>
        <taxon>Dikarya</taxon>
        <taxon>Ascomycota</taxon>
        <taxon>Pezizomycotina</taxon>
        <taxon>Eurotiomycetes</taxon>
        <taxon>Eurotiomycetidae</taxon>
        <taxon>Eurotiales</taxon>
        <taxon>Aspergillaceae</taxon>
        <taxon>Penicillium</taxon>
    </lineage>
</organism>
<comment type="caution">
    <text evidence="2">The sequence shown here is derived from an EMBL/GenBank/DDBJ whole genome shotgun (WGS) entry which is preliminary data.</text>
</comment>
<dbReference type="OrthoDB" id="5410365at2759"/>
<feature type="compositionally biased region" description="Polar residues" evidence="1">
    <location>
        <begin position="35"/>
        <end position="47"/>
    </location>
</feature>
<evidence type="ECO:0000313" key="2">
    <source>
        <dbReference type="EMBL" id="OGE48001.1"/>
    </source>
</evidence>
<dbReference type="Proteomes" id="UP000177622">
    <property type="component" value="Unassembled WGS sequence"/>
</dbReference>
<dbReference type="EMBL" id="LXJU01000034">
    <property type="protein sequence ID" value="OGE48001.1"/>
    <property type="molecule type" value="Genomic_DNA"/>
</dbReference>
<sequence length="306" mass="34496">MAPPNKLTFFCTNTAFLPSQIPLASFVPKKKQPYQDVQTPYQVQPEQHSSRPDENVNITQNSSSNSRLSILLTKFVSLSHNHGGKASMNVSAIEGGNVYTLNSPDELFEEIVFGQEHGAYMQAWFERCVRRKWKPRFVVGVRTFFDASVSSEGEKANENSVSLTAPISSAQGDPIGLADVEFQAQQKSDDDTKCTMKLKGERVYSICYWKINISKHGGKITPELKSQKNVWRSFNLSRDEEDSHEEETFQADLEGVDEDVEGWVTYHTEDDDSVCFAFSPGGNSEDEDSEEYCEDWDIAEAEVEEE</sequence>
<name>A0A1F5L510_PENAI</name>
<gene>
    <name evidence="2" type="ORF">PENARI_c034G11923</name>
</gene>
<evidence type="ECO:0000256" key="1">
    <source>
        <dbReference type="SAM" id="MobiDB-lite"/>
    </source>
</evidence>
<dbReference type="RefSeq" id="XP_022483457.1">
    <property type="nucleotide sequence ID" value="XM_022636748.1"/>
</dbReference>
<protein>
    <submittedName>
        <fullName evidence="2">Uncharacterized protein</fullName>
    </submittedName>
</protein>
<accession>A0A1F5L510</accession>
<dbReference type="AlphaFoldDB" id="A0A1F5L510"/>